<feature type="region of interest" description="Disordered" evidence="3">
    <location>
        <begin position="184"/>
        <end position="222"/>
    </location>
</feature>
<dbReference type="SUPFAM" id="SSF54928">
    <property type="entry name" value="RNA-binding domain, RBD"/>
    <property type="match status" value="1"/>
</dbReference>
<keyword evidence="6" id="KW-1185">Reference proteome</keyword>
<dbReference type="Pfam" id="PF00076">
    <property type="entry name" value="RRM_1"/>
    <property type="match status" value="1"/>
</dbReference>
<accession>A0A9W8DXR8</accession>
<dbReference type="GO" id="GO:0000398">
    <property type="term" value="P:mRNA splicing, via spliceosome"/>
    <property type="evidence" value="ECO:0007669"/>
    <property type="project" value="InterPro"/>
</dbReference>
<dbReference type="Proteomes" id="UP001150569">
    <property type="component" value="Unassembled WGS sequence"/>
</dbReference>
<dbReference type="InterPro" id="IPR035979">
    <property type="entry name" value="RBD_domain_sf"/>
</dbReference>
<sequence>MNVVKEIQRINRAEARRNPSGTGSGSWHDAYRDSAYIFIGGLDSELTEGDIICVFSQYGEILDVNLVRDKETGRSRGYAFLMYDDQRSTVLAVDNLNGTKVAGRTLRVDHVMNYRPPKDVTDRQGDNGLDDAPQGPTMNAAPPLLDDSDAENTDAENERLLAEHGLDPEDPMAEYYLKKIKKKLRKEKKEKKAKKAEKSRKRAKDHSAVTEEPVDDDPLSLGLRIRTGGRSPGRHLPDTLPHPDRGHGHVADRHLLVILPPEHGGRLPVVGHHPVHGHGTDTTLVVTAATLGVALAHGIGTVLIVTDGTIDKSANG</sequence>
<evidence type="ECO:0000313" key="5">
    <source>
        <dbReference type="EMBL" id="KAJ1928460.1"/>
    </source>
</evidence>
<dbReference type="Gene3D" id="3.30.70.330">
    <property type="match status" value="1"/>
</dbReference>
<dbReference type="GO" id="GO:0071013">
    <property type="term" value="C:catalytic step 2 spliceosome"/>
    <property type="evidence" value="ECO:0007669"/>
    <property type="project" value="TreeGrafter"/>
</dbReference>
<keyword evidence="1 2" id="KW-0694">RNA-binding</keyword>
<dbReference type="InterPro" id="IPR000504">
    <property type="entry name" value="RRM_dom"/>
</dbReference>
<organism evidence="5 6">
    <name type="scientific">Tieghemiomyces parasiticus</name>
    <dbReference type="NCBI Taxonomy" id="78921"/>
    <lineage>
        <taxon>Eukaryota</taxon>
        <taxon>Fungi</taxon>
        <taxon>Fungi incertae sedis</taxon>
        <taxon>Zoopagomycota</taxon>
        <taxon>Kickxellomycotina</taxon>
        <taxon>Dimargaritomycetes</taxon>
        <taxon>Dimargaritales</taxon>
        <taxon>Dimargaritaceae</taxon>
        <taxon>Tieghemiomyces</taxon>
    </lineage>
</organism>
<protein>
    <submittedName>
        <fullName evidence="5">RNA-binding protein Cwf29</fullName>
    </submittedName>
</protein>
<feature type="compositionally biased region" description="Basic and acidic residues" evidence="3">
    <location>
        <begin position="115"/>
        <end position="125"/>
    </location>
</feature>
<feature type="compositionally biased region" description="Acidic residues" evidence="3">
    <location>
        <begin position="146"/>
        <end position="155"/>
    </location>
</feature>
<proteinExistence type="predicted"/>
<dbReference type="EMBL" id="JANBPT010000072">
    <property type="protein sequence ID" value="KAJ1928460.1"/>
    <property type="molecule type" value="Genomic_DNA"/>
</dbReference>
<evidence type="ECO:0000256" key="2">
    <source>
        <dbReference type="PROSITE-ProRule" id="PRU00176"/>
    </source>
</evidence>
<dbReference type="AlphaFoldDB" id="A0A9W8DXR8"/>
<dbReference type="InterPro" id="IPR045844">
    <property type="entry name" value="RRM_Ist3-like"/>
</dbReference>
<dbReference type="PROSITE" id="PS50102">
    <property type="entry name" value="RRM"/>
    <property type="match status" value="1"/>
</dbReference>
<dbReference type="PANTHER" id="PTHR45880">
    <property type="entry name" value="RNA-BINDING MOTIF PROTEIN, X-LINKED 2"/>
    <property type="match status" value="1"/>
</dbReference>
<dbReference type="PANTHER" id="PTHR45880:SF1">
    <property type="entry name" value="RNA-BINDING MOTIF PROTEIN, X-LINKED 2"/>
    <property type="match status" value="1"/>
</dbReference>
<dbReference type="GO" id="GO:0003723">
    <property type="term" value="F:RNA binding"/>
    <property type="evidence" value="ECO:0007669"/>
    <property type="project" value="UniProtKB-UniRule"/>
</dbReference>
<feature type="region of interest" description="Disordered" evidence="3">
    <location>
        <begin position="115"/>
        <end position="155"/>
    </location>
</feature>
<gene>
    <name evidence="5" type="primary">cwf29_1</name>
    <name evidence="5" type="ORF">IWQ60_002027</name>
</gene>
<dbReference type="SMART" id="SM00360">
    <property type="entry name" value="RRM"/>
    <property type="match status" value="1"/>
</dbReference>
<reference evidence="5" key="1">
    <citation type="submission" date="2022-07" db="EMBL/GenBank/DDBJ databases">
        <title>Phylogenomic reconstructions and comparative analyses of Kickxellomycotina fungi.</title>
        <authorList>
            <person name="Reynolds N.K."/>
            <person name="Stajich J.E."/>
            <person name="Barry K."/>
            <person name="Grigoriev I.V."/>
            <person name="Crous P."/>
            <person name="Smith M.E."/>
        </authorList>
    </citation>
    <scope>NUCLEOTIDE SEQUENCE</scope>
    <source>
        <strain evidence="5">RSA 861</strain>
    </source>
</reference>
<feature type="domain" description="RRM" evidence="4">
    <location>
        <begin position="35"/>
        <end position="113"/>
    </location>
</feature>
<evidence type="ECO:0000256" key="1">
    <source>
        <dbReference type="ARBA" id="ARBA00022884"/>
    </source>
</evidence>
<dbReference type="GO" id="GO:0005686">
    <property type="term" value="C:U2 snRNP"/>
    <property type="evidence" value="ECO:0007669"/>
    <property type="project" value="TreeGrafter"/>
</dbReference>
<dbReference type="InterPro" id="IPR051847">
    <property type="entry name" value="RNA_proc/Spliceosome_comp"/>
</dbReference>
<evidence type="ECO:0000256" key="3">
    <source>
        <dbReference type="SAM" id="MobiDB-lite"/>
    </source>
</evidence>
<dbReference type="OrthoDB" id="2573941at2759"/>
<evidence type="ECO:0000313" key="6">
    <source>
        <dbReference type="Proteomes" id="UP001150569"/>
    </source>
</evidence>
<dbReference type="CDD" id="cd12411">
    <property type="entry name" value="RRM_ist3_like"/>
    <property type="match status" value="1"/>
</dbReference>
<dbReference type="InterPro" id="IPR012677">
    <property type="entry name" value="Nucleotide-bd_a/b_plait_sf"/>
</dbReference>
<comment type="caution">
    <text evidence="5">The sequence shown here is derived from an EMBL/GenBank/DDBJ whole genome shotgun (WGS) entry which is preliminary data.</text>
</comment>
<evidence type="ECO:0000259" key="4">
    <source>
        <dbReference type="PROSITE" id="PS50102"/>
    </source>
</evidence>
<feature type="compositionally biased region" description="Basic residues" evidence="3">
    <location>
        <begin position="184"/>
        <end position="204"/>
    </location>
</feature>
<dbReference type="GO" id="GO:0071011">
    <property type="term" value="C:precatalytic spliceosome"/>
    <property type="evidence" value="ECO:0007669"/>
    <property type="project" value="TreeGrafter"/>
</dbReference>
<name>A0A9W8DXR8_9FUNG</name>